<feature type="domain" description="TTC28 C-terminal" evidence="4">
    <location>
        <begin position="1059"/>
        <end position="1159"/>
    </location>
</feature>
<feature type="domain" description="Anaphase-promoting complex subunit 5" evidence="3">
    <location>
        <begin position="450"/>
        <end position="497"/>
    </location>
</feature>
<evidence type="ECO:0000256" key="2">
    <source>
        <dbReference type="SAM" id="MobiDB-lite"/>
    </source>
</evidence>
<reference evidence="6" key="1">
    <citation type="submission" date="2022-11" db="UniProtKB">
        <authorList>
            <consortium name="WormBaseParasite"/>
        </authorList>
    </citation>
    <scope>IDENTIFICATION</scope>
</reference>
<keyword evidence="1" id="KW-0802">TPR repeat</keyword>
<proteinExistence type="predicted"/>
<feature type="repeat" description="TPR" evidence="1">
    <location>
        <begin position="176"/>
        <end position="209"/>
    </location>
</feature>
<evidence type="ECO:0000259" key="3">
    <source>
        <dbReference type="Pfam" id="PF12862"/>
    </source>
</evidence>
<feature type="domain" description="Anaphase-promoting complex subunit 5" evidence="3">
    <location>
        <begin position="875"/>
        <end position="916"/>
    </location>
</feature>
<dbReference type="Pfam" id="PF13176">
    <property type="entry name" value="TPR_7"/>
    <property type="match status" value="1"/>
</dbReference>
<feature type="repeat" description="TPR" evidence="1">
    <location>
        <begin position="221"/>
        <end position="254"/>
    </location>
</feature>
<evidence type="ECO:0000313" key="5">
    <source>
        <dbReference type="Proteomes" id="UP000887566"/>
    </source>
</evidence>
<evidence type="ECO:0000313" key="6">
    <source>
        <dbReference type="WBParaSite" id="PSAMB.scaffold50size93760.g1088.t1"/>
    </source>
</evidence>
<dbReference type="Proteomes" id="UP000887566">
    <property type="component" value="Unplaced"/>
</dbReference>
<dbReference type="InterPro" id="IPR011990">
    <property type="entry name" value="TPR-like_helical_dom_sf"/>
</dbReference>
<sequence length="1419" mass="155530">MGDHVRALMTYAAGLAQDAANEQLLGALVECANMSMLKDSFNAVYEELVSLRLENSAFVVVSVVGQELLSAGLTQEAVQVLESAVRIDTTSLKLKQSVLSSLSSAYWRLNDRKRAAEFMLQDLAVAASLGDSAGESRAHANLGMLRLAEDDVVAALDHYRQQLLLELKVGNHKAAATVLSIVGQLYFRVGDFDNALDSYQQCLEMMPGLPIEERADPMEMAAQVEGMGDVYFAKNDYEAALDCYRRCFELARANKRPSDQAKATCAIGRTLIKEGRTEEGMLQLKDALALAKDAKDKAMEATVCGQMSAACQLREMWAQAKRWAEKELQIGLRLKDAALEGEACGHLGVFYQQAGDLHSALRLHEKHLELAQSIADNGSVMLAYRNLGLCCLASGNVDGALHYHKGELELARRSGDRCAESGAHGNLARVYGRLNNSVQQFTHLQCQWQLVKNTNNLKAQAKALTALGEFHADSADHGQAVLYLEKSLMLAQEQADIDTERNNCALLGRAHLALSQAREATRYFEQELAISKDQRNHAAMALAYKHLGDAQFKLGRYDEALDCQKYFLALAHISSDVTAKLDAMQKIGGILLQRRDVNAAVKVFSKGLKLAVACKNAKAEAQLYGQLGHCHVALRQPEKTMAFYSEELAKYNAINDARGKFDAFGHIADHYSRERRSDLALRMCANRIEVGRCAGDTALEAEGYAETGNICKLFSLFDDALKSYEEALRLLGENSTTNTLSLRLSLLVNVAECSEKLGRIADAVGACQKYLQLNAKPAEMREQVHRKLGSLFLLIGRFGDSANHFDASIELITSASFPCAPEAVVESYRGLAAARVGDGDLEEAAEALDERLRFVRQLALSREEGLALSDVGLVYRLQGHDQLAMEMIEKDVELCEQAGDTIGVVRALHTLCHLLECRMDSTRLSTVVVRLGQIADASTGTISVDSNNICNQHERSLSVALRALILTPDECREALRVILHLVEKSLQRIHCGQESVMYTSENSVRSKVGPEAAGWRETLEALGFTRSIDNGDANIHFPRSEHTAALSLGSSVFQALLGLPQTTLVALSQLAGDLSVERIVDLVRILEELATQLTTRLPHYEATLSASLYNHPGISRLFASLGFDKLLENTSQVFVKTIRVELTNKKCQLAVTAIKAMFSDLLIGYHVTDTSDSRSSPIESLTRRLGQVDVADSPMDRLGRENGLPSSALSCGKRRRGRKGAHISGYSSEGELKATKGKRGGGGGGGYFSDDDRKRGLRNEDDDEGMMSGGELLETTARVLSIDERASPISDDDIQSPFAHQRSSVLYPHCVTVTPSNFSAQYDVPSLVVSYEPNRTPLMRPPPPSYESVRRRQEELNSSALETGDESDAELLRCVASKYVRYSPAKHGAVQQQRSLQTDLFNSNQINAHTAPFINPSMI</sequence>
<dbReference type="PROSITE" id="PS50293">
    <property type="entry name" value="TPR_REGION"/>
    <property type="match status" value="1"/>
</dbReference>
<name>A0A914WWE4_9BILA</name>
<dbReference type="InterPro" id="IPR026000">
    <property type="entry name" value="Apc5_dom"/>
</dbReference>
<dbReference type="WBParaSite" id="PSAMB.scaffold50size93760.g1088.t1">
    <property type="protein sequence ID" value="PSAMB.scaffold50size93760.g1088.t1"/>
    <property type="gene ID" value="PSAMB.scaffold50size93760.g1088"/>
</dbReference>
<feature type="compositionally biased region" description="Basic and acidic residues" evidence="2">
    <location>
        <begin position="1250"/>
        <end position="1259"/>
    </location>
</feature>
<dbReference type="PROSITE" id="PS50005">
    <property type="entry name" value="TPR"/>
    <property type="match status" value="2"/>
</dbReference>
<dbReference type="PANTHER" id="PTHR10098">
    <property type="entry name" value="RAPSYN-RELATED"/>
    <property type="match status" value="1"/>
</dbReference>
<organism evidence="5 6">
    <name type="scientific">Plectus sambesii</name>
    <dbReference type="NCBI Taxonomy" id="2011161"/>
    <lineage>
        <taxon>Eukaryota</taxon>
        <taxon>Metazoa</taxon>
        <taxon>Ecdysozoa</taxon>
        <taxon>Nematoda</taxon>
        <taxon>Chromadorea</taxon>
        <taxon>Plectida</taxon>
        <taxon>Plectina</taxon>
        <taxon>Plectoidea</taxon>
        <taxon>Plectidae</taxon>
        <taxon>Plectus</taxon>
    </lineage>
</organism>
<dbReference type="Pfam" id="PF26117">
    <property type="entry name" value="TTC28_C"/>
    <property type="match status" value="1"/>
</dbReference>
<dbReference type="Gene3D" id="1.25.40.10">
    <property type="entry name" value="Tetratricopeptide repeat domain"/>
    <property type="match status" value="5"/>
</dbReference>
<dbReference type="InterPro" id="IPR058900">
    <property type="entry name" value="TTC28_C"/>
</dbReference>
<dbReference type="Pfam" id="PF13424">
    <property type="entry name" value="TPR_12"/>
    <property type="match status" value="1"/>
</dbReference>
<evidence type="ECO:0000256" key="1">
    <source>
        <dbReference type="PROSITE-ProRule" id="PRU00339"/>
    </source>
</evidence>
<protein>
    <submittedName>
        <fullName evidence="6">Uncharacterized protein</fullName>
    </submittedName>
</protein>
<accession>A0A914WWE4</accession>
<keyword evidence="5" id="KW-1185">Reference proteome</keyword>
<dbReference type="PANTHER" id="PTHR10098:SF108">
    <property type="entry name" value="TETRATRICOPEPTIDE REPEAT PROTEIN 28"/>
    <property type="match status" value="1"/>
</dbReference>
<dbReference type="SUPFAM" id="SSF48452">
    <property type="entry name" value="TPR-like"/>
    <property type="match status" value="5"/>
</dbReference>
<dbReference type="Pfam" id="PF13181">
    <property type="entry name" value="TPR_8"/>
    <property type="match status" value="1"/>
</dbReference>
<feature type="domain" description="Anaphase-promoting complex subunit 5" evidence="3">
    <location>
        <begin position="713"/>
        <end position="751"/>
    </location>
</feature>
<dbReference type="Pfam" id="PF12862">
    <property type="entry name" value="ANAPC5"/>
    <property type="match status" value="3"/>
</dbReference>
<dbReference type="SMART" id="SM00028">
    <property type="entry name" value="TPR"/>
    <property type="match status" value="16"/>
</dbReference>
<evidence type="ECO:0000259" key="4">
    <source>
        <dbReference type="Pfam" id="PF26117"/>
    </source>
</evidence>
<dbReference type="InterPro" id="IPR019734">
    <property type="entry name" value="TPR_rpt"/>
</dbReference>
<feature type="compositionally biased region" description="Basic residues" evidence="2">
    <location>
        <begin position="1212"/>
        <end position="1221"/>
    </location>
</feature>
<feature type="region of interest" description="Disordered" evidence="2">
    <location>
        <begin position="1193"/>
        <end position="1268"/>
    </location>
</feature>